<dbReference type="CDD" id="cd00086">
    <property type="entry name" value="homeodomain"/>
    <property type="match status" value="2"/>
</dbReference>
<gene>
    <name evidence="16" type="primary">bma-dve-1</name>
    <name evidence="13 15" type="synonym">Bma-dve-1</name>
    <name evidence="12 16" type="ORF">Bm7640</name>
    <name evidence="13" type="ORF">BM_BM7640</name>
    <name evidence="12" type="ORF">BM_Bm7640</name>
</gene>
<evidence type="ECO:0000256" key="1">
    <source>
        <dbReference type="ARBA" id="ARBA00004123"/>
    </source>
</evidence>
<feature type="DNA-binding region" description="Homeobox" evidence="7">
    <location>
        <begin position="411"/>
        <end position="467"/>
    </location>
</feature>
<feature type="compositionally biased region" description="Polar residues" evidence="9">
    <location>
        <begin position="336"/>
        <end position="345"/>
    </location>
</feature>
<feature type="compositionally biased region" description="Polar residues" evidence="9">
    <location>
        <begin position="293"/>
        <end position="303"/>
    </location>
</feature>
<dbReference type="EMBL" id="LN856924">
    <property type="protein sequence ID" value="CTP81143.1"/>
    <property type="molecule type" value="Genomic_DNA"/>
</dbReference>
<evidence type="ECO:0000256" key="3">
    <source>
        <dbReference type="ARBA" id="ARBA00022843"/>
    </source>
</evidence>
<dbReference type="OrthoDB" id="10052721at2759"/>
<evidence type="ECO:0000256" key="8">
    <source>
        <dbReference type="RuleBase" id="RU000682"/>
    </source>
</evidence>
<dbReference type="GO" id="GO:0005829">
    <property type="term" value="C:cytosol"/>
    <property type="evidence" value="ECO:0007669"/>
    <property type="project" value="EnsemblMetazoa"/>
</dbReference>
<dbReference type="FunFam" id="1.10.10.60:FF:000169">
    <property type="entry name" value="DNA-binding protein SATB1"/>
    <property type="match status" value="1"/>
</dbReference>
<protein>
    <submittedName>
        <fullName evidence="12 15">Bm7640, isoform a</fullName>
    </submittedName>
</protein>
<dbReference type="GO" id="GO:0045088">
    <property type="term" value="P:regulation of innate immune response"/>
    <property type="evidence" value="ECO:0007669"/>
    <property type="project" value="EnsemblMetazoa"/>
</dbReference>
<dbReference type="GO" id="GO:0019899">
    <property type="term" value="F:enzyme binding"/>
    <property type="evidence" value="ECO:0007669"/>
    <property type="project" value="EnsemblMetazoa"/>
</dbReference>
<evidence type="ECO:0000259" key="10">
    <source>
        <dbReference type="PROSITE" id="PS50071"/>
    </source>
</evidence>
<dbReference type="InterPro" id="IPR001356">
    <property type="entry name" value="HD"/>
</dbReference>
<keyword evidence="3" id="KW-0832">Ubl conjugation</keyword>
<feature type="domain" description="CMP" evidence="11">
    <location>
        <begin position="1"/>
        <end position="103"/>
    </location>
</feature>
<keyword evidence="4 7" id="KW-0238">DNA-binding</keyword>
<dbReference type="GO" id="GO:0000978">
    <property type="term" value="F:RNA polymerase II cis-regulatory region sequence-specific DNA binding"/>
    <property type="evidence" value="ECO:0007669"/>
    <property type="project" value="TreeGrafter"/>
</dbReference>
<feature type="region of interest" description="Disordered" evidence="9">
    <location>
        <begin position="336"/>
        <end position="394"/>
    </location>
</feature>
<evidence type="ECO:0000256" key="2">
    <source>
        <dbReference type="ARBA" id="ARBA00022737"/>
    </source>
</evidence>
<feature type="DNA-binding region" description="Homeobox" evidence="7">
    <location>
        <begin position="198"/>
        <end position="250"/>
    </location>
</feature>
<dbReference type="GO" id="GO:0005667">
    <property type="term" value="C:transcription regulator complex"/>
    <property type="evidence" value="ECO:0007669"/>
    <property type="project" value="EnsemblMetazoa"/>
</dbReference>
<reference evidence="12 14" key="1">
    <citation type="journal article" date="2007" name="Science">
        <title>Draft genome of the filarial nematode parasite Brugia malayi.</title>
        <authorList>
            <person name="Ghedin E."/>
            <person name="Wang S."/>
            <person name="Spiro D."/>
            <person name="Caler E."/>
            <person name="Zhao Q."/>
            <person name="Crabtree J."/>
            <person name="Allen J.E."/>
            <person name="Delcher A.L."/>
            <person name="Guiliano D.B."/>
            <person name="Miranda-Saavedra D."/>
            <person name="Angiuoli S.V."/>
            <person name="Creasy T."/>
            <person name="Amedeo P."/>
            <person name="Haas B."/>
            <person name="El-Sayed N.M."/>
            <person name="Wortman J.R."/>
            <person name="Feldblyum T."/>
            <person name="Tallon L."/>
            <person name="Schatz M."/>
            <person name="Shumway M."/>
            <person name="Koo H."/>
            <person name="Salzberg S.L."/>
            <person name="Schobel S."/>
            <person name="Pertea M."/>
            <person name="Pop M."/>
            <person name="White O."/>
            <person name="Barton G.J."/>
            <person name="Carlow C.K."/>
            <person name="Crawford M.J."/>
            <person name="Daub J."/>
            <person name="Dimmic M.W."/>
            <person name="Estes C.F."/>
            <person name="Foster J.M."/>
            <person name="Ganatra M."/>
            <person name="Gregory W.F."/>
            <person name="Johnson N.M."/>
            <person name="Jin J."/>
            <person name="Komuniecki R."/>
            <person name="Korf I."/>
            <person name="Kumar S."/>
            <person name="Laney S."/>
            <person name="Li B.W."/>
            <person name="Li W."/>
            <person name="Lindblom T.H."/>
            <person name="Lustigman S."/>
            <person name="Ma D."/>
            <person name="Maina C.V."/>
            <person name="Martin D.M."/>
            <person name="McCarter J.P."/>
            <person name="McReynolds L."/>
            <person name="Mitreva M."/>
            <person name="Nutman T.B."/>
            <person name="Parkinson J."/>
            <person name="Peregrin-Alvarez J.M."/>
            <person name="Poole C."/>
            <person name="Ren Q."/>
            <person name="Saunders L."/>
            <person name="Sluder A.E."/>
            <person name="Smith K."/>
            <person name="Stanke M."/>
            <person name="Unnasch T.R."/>
            <person name="Ware J."/>
            <person name="Wei A.D."/>
            <person name="Weil G."/>
            <person name="Williams D.J."/>
            <person name="Zhang Y."/>
            <person name="Williams S.A."/>
            <person name="Fraser-Liggett C."/>
            <person name="Slatko B."/>
            <person name="Blaxter M.L."/>
            <person name="Scott A.L."/>
        </authorList>
    </citation>
    <scope>NUCLEOTIDE SEQUENCE</scope>
    <source>
        <strain evidence="12 14">FR3</strain>
    </source>
</reference>
<dbReference type="GO" id="GO:0000785">
    <property type="term" value="C:chromatin"/>
    <property type="evidence" value="ECO:0007669"/>
    <property type="project" value="EnsemblMetazoa"/>
</dbReference>
<dbReference type="PROSITE" id="PS51982">
    <property type="entry name" value="CMP"/>
    <property type="match status" value="1"/>
</dbReference>
<feature type="domain" description="Homeobox" evidence="10">
    <location>
        <begin position="409"/>
        <end position="466"/>
    </location>
</feature>
<evidence type="ECO:0000313" key="15">
    <source>
        <dbReference type="WBParaSite" id="Bm7640a.1"/>
    </source>
</evidence>
<dbReference type="GO" id="GO:0051087">
    <property type="term" value="F:protein-folding chaperone binding"/>
    <property type="evidence" value="ECO:0007669"/>
    <property type="project" value="EnsemblMetazoa"/>
</dbReference>
<evidence type="ECO:0000313" key="13">
    <source>
        <dbReference type="EMBL" id="VIO88919.1"/>
    </source>
</evidence>
<feature type="domain" description="Homeobox" evidence="10">
    <location>
        <begin position="196"/>
        <end position="249"/>
    </location>
</feature>
<evidence type="ECO:0000256" key="5">
    <source>
        <dbReference type="ARBA" id="ARBA00023155"/>
    </source>
</evidence>
<evidence type="ECO:0000256" key="7">
    <source>
        <dbReference type="PROSITE-ProRule" id="PRU00108"/>
    </source>
</evidence>
<dbReference type="STRING" id="6279.A0A0I9N503"/>
<dbReference type="WormBase" id="Bm7640a">
    <property type="protein sequence ID" value="BM39259"/>
    <property type="gene ID" value="WBGene00227901"/>
    <property type="gene designation" value="Bma-dve-1"/>
</dbReference>
<name>A0A0I9N503_BRUMA</name>
<dbReference type="InterPro" id="IPR032392">
    <property type="entry name" value="ULD"/>
</dbReference>
<dbReference type="SUPFAM" id="SSF46689">
    <property type="entry name" value="Homeodomain-like"/>
    <property type="match status" value="2"/>
</dbReference>
<dbReference type="Gene3D" id="3.10.20.710">
    <property type="entry name" value="SATB, ubiquitin-like oligomerisation domain"/>
    <property type="match status" value="1"/>
</dbReference>
<dbReference type="InterPro" id="IPR038224">
    <property type="entry name" value="SATB_ULD_sf"/>
</dbReference>
<dbReference type="GO" id="GO:0034514">
    <property type="term" value="P:mitochondrial unfolded protein response"/>
    <property type="evidence" value="ECO:0007669"/>
    <property type="project" value="EnsemblMetazoa"/>
</dbReference>
<evidence type="ECO:0000259" key="11">
    <source>
        <dbReference type="PROSITE" id="PS51982"/>
    </source>
</evidence>
<dbReference type="GO" id="GO:0009792">
    <property type="term" value="P:embryo development ending in birth or egg hatching"/>
    <property type="evidence" value="ECO:0007669"/>
    <property type="project" value="EnsemblMetazoa"/>
</dbReference>
<organism evidence="12">
    <name type="scientific">Brugia malayi</name>
    <name type="common">Filarial nematode worm</name>
    <dbReference type="NCBI Taxonomy" id="6279"/>
    <lineage>
        <taxon>Eukaryota</taxon>
        <taxon>Metazoa</taxon>
        <taxon>Ecdysozoa</taxon>
        <taxon>Nematoda</taxon>
        <taxon>Chromadorea</taxon>
        <taxon>Rhabditida</taxon>
        <taxon>Spirurina</taxon>
        <taxon>Spiruromorpha</taxon>
        <taxon>Filarioidea</taxon>
        <taxon>Onchocercidae</taxon>
        <taxon>Brugia</taxon>
    </lineage>
</organism>
<dbReference type="Proteomes" id="UP000006672">
    <property type="component" value="Unassembled WGS sequence"/>
</dbReference>
<dbReference type="Pfam" id="PF16534">
    <property type="entry name" value="ULD"/>
    <property type="match status" value="1"/>
</dbReference>
<accession>A0A4E9EXD7</accession>
<dbReference type="GO" id="GO:0006338">
    <property type="term" value="P:chromatin remodeling"/>
    <property type="evidence" value="ECO:0007669"/>
    <property type="project" value="InterPro"/>
</dbReference>
<dbReference type="WBParaSite" id="Bm7640a.1">
    <property type="protein sequence ID" value="Bm7640a.1"/>
    <property type="gene ID" value="WBGene00227901"/>
</dbReference>
<keyword evidence="2" id="KW-0677">Repeat</keyword>
<keyword evidence="5 7" id="KW-0371">Homeobox</keyword>
<dbReference type="PANTHER" id="PTHR15116:SF16">
    <property type="entry name" value="DEFECTIVE PROVENTRICULUS, ISOFORM A"/>
    <property type="match status" value="1"/>
</dbReference>
<dbReference type="AlphaFoldDB" id="A0A0I9N503"/>
<dbReference type="Gene3D" id="1.10.10.60">
    <property type="entry name" value="Homeodomain-like"/>
    <property type="match status" value="2"/>
</dbReference>
<dbReference type="InterPro" id="IPR009057">
    <property type="entry name" value="Homeodomain-like_sf"/>
</dbReference>
<feature type="region of interest" description="Disordered" evidence="9">
    <location>
        <begin position="293"/>
        <end position="324"/>
    </location>
</feature>
<dbReference type="Pfam" id="PF00046">
    <property type="entry name" value="Homeodomain"/>
    <property type="match status" value="1"/>
</dbReference>
<comment type="subcellular location">
    <subcellularLocation>
        <location evidence="1 7 8">Nucleus</location>
    </subcellularLocation>
</comment>
<dbReference type="GeneID" id="6101512"/>
<dbReference type="InterPro" id="IPR039673">
    <property type="entry name" value="SATB1/SATB2"/>
</dbReference>
<proteinExistence type="predicted"/>
<reference evidence="15" key="4">
    <citation type="submission" date="2019-12" db="UniProtKB">
        <authorList>
            <consortium name="WormBaseParasite"/>
        </authorList>
    </citation>
    <scope>IDENTIFICATION</scope>
</reference>
<keyword evidence="6 7" id="KW-0539">Nucleus</keyword>
<dbReference type="FunCoup" id="A0A0I9N503">
    <property type="interactions" value="4"/>
</dbReference>
<dbReference type="PANTHER" id="PTHR15116">
    <property type="entry name" value="DNA-BINDING PROTEIN SATB FAMILY MEMBER"/>
    <property type="match status" value="1"/>
</dbReference>
<dbReference type="SMART" id="SM00389">
    <property type="entry name" value="HOX"/>
    <property type="match status" value="2"/>
</dbReference>
<sequence length="477" mass="53121">MFPVRVVVESVRPQQCLTCARDGHMLVDSYAIVSGATLLSQLVDTVLSALGMPQLAVNSKGLVQVANWKALPFDQITDNLDDTVESLLKDISNHITLKILTKQSSTDASSSQCISDLRQRLLKAAISKQPHILSTVDNQQIKDLILQVVAGDEPSMLNFDQIQAINEWLEQLDDNHVDRKSPYITRFNHLLETPKLERWFRTDPNPSRQKLINYMNVLNGSSYRRHNVKVTYQQICNWFANQRAANRKSPQSNHTIVTHCPLSVGQSSILLPPQSHSSPSGEFRPKFDFNSLLDSKQANGNSSERIEGGSESPTPNDDVSVHSASDCGFDQVSALKQDSATSSPEISFDLNGGHASISPKPAGGDTVGHQQITSNGSGNGNGISGQPQQIQTPSNTVARSRLMFDPLTELPVLEKWFEENPHPTWLQIDHYTEALNSCQYRQSYPPISTHNVKIWFKNRRAKCKRMQTGDLNLKMMI</sequence>
<dbReference type="EMBL" id="CAAKNF010000196">
    <property type="protein sequence ID" value="VIO88919.1"/>
    <property type="molecule type" value="Genomic_DNA"/>
</dbReference>
<dbReference type="GO" id="GO:0044877">
    <property type="term" value="F:protein-containing complex binding"/>
    <property type="evidence" value="ECO:0007669"/>
    <property type="project" value="EnsemblMetazoa"/>
</dbReference>
<dbReference type="PROSITE" id="PS50071">
    <property type="entry name" value="HOMEOBOX_2"/>
    <property type="match status" value="2"/>
</dbReference>
<evidence type="ECO:0000313" key="16">
    <source>
        <dbReference type="WormBase" id="Bm7640a"/>
    </source>
</evidence>
<evidence type="ECO:0000313" key="14">
    <source>
        <dbReference type="Proteomes" id="UP000006672"/>
    </source>
</evidence>
<evidence type="ECO:0000256" key="4">
    <source>
        <dbReference type="ARBA" id="ARBA00023125"/>
    </source>
</evidence>
<evidence type="ECO:0000313" key="12">
    <source>
        <dbReference type="EMBL" id="CTP81143.1"/>
    </source>
</evidence>
<evidence type="ECO:0000256" key="9">
    <source>
        <dbReference type="SAM" id="MobiDB-lite"/>
    </source>
</evidence>
<reference evidence="12" key="2">
    <citation type="submission" date="2012-12" db="EMBL/GenBank/DDBJ databases">
        <authorList>
            <person name="Gao Y.W."/>
            <person name="Fan S.T."/>
            <person name="Sun H.T."/>
            <person name="Wang Z."/>
            <person name="Gao X.L."/>
            <person name="Li Y.G."/>
            <person name="Wang T.C."/>
            <person name="Zhang K."/>
            <person name="Xu W.W."/>
            <person name="Yu Z.J."/>
            <person name="Xia X.Z."/>
        </authorList>
    </citation>
    <scope>NUCLEOTIDE SEQUENCE</scope>
    <source>
        <strain evidence="12">FR3</strain>
    </source>
</reference>
<dbReference type="GO" id="GO:0001228">
    <property type="term" value="F:DNA-binding transcription activator activity, RNA polymerase II-specific"/>
    <property type="evidence" value="ECO:0007669"/>
    <property type="project" value="EnsemblMetazoa"/>
</dbReference>
<dbReference type="GO" id="GO:0005634">
    <property type="term" value="C:nucleus"/>
    <property type="evidence" value="ECO:0007669"/>
    <property type="project" value="UniProtKB-SubCell"/>
</dbReference>
<accession>A0A0I9N503</accession>
<reference evidence="13" key="3">
    <citation type="submission" date="2019-04" db="EMBL/GenBank/DDBJ databases">
        <authorList>
            <person name="Howe K."/>
            <person name="Paulini M."/>
            <person name="Williams G."/>
        </authorList>
    </citation>
    <scope>NUCLEOTIDE SEQUENCE [LARGE SCALE GENOMIC DNA]</scope>
    <source>
        <strain evidence="13">FR3</strain>
    </source>
</reference>
<evidence type="ECO:0000256" key="6">
    <source>
        <dbReference type="ARBA" id="ARBA00023242"/>
    </source>
</evidence>
<keyword evidence="14" id="KW-1185">Reference proteome</keyword>
<dbReference type="RefSeq" id="XP_042931199.1">
    <property type="nucleotide sequence ID" value="XM_043075265.1"/>
</dbReference>